<feature type="transmembrane region" description="Helical" evidence="10">
    <location>
        <begin position="453"/>
        <end position="474"/>
    </location>
</feature>
<evidence type="ECO:0000256" key="5">
    <source>
        <dbReference type="ARBA" id="ARBA00022989"/>
    </source>
</evidence>
<dbReference type="Proteomes" id="UP000242877">
    <property type="component" value="Unassembled WGS sequence"/>
</dbReference>
<feature type="region of interest" description="Disordered" evidence="9">
    <location>
        <begin position="1"/>
        <end position="97"/>
    </location>
</feature>
<evidence type="ECO:0000256" key="4">
    <source>
        <dbReference type="ARBA" id="ARBA00022692"/>
    </source>
</evidence>
<keyword evidence="3" id="KW-1003">Cell membrane</keyword>
<comment type="catalytic activity">
    <reaction evidence="8">
        <text>fluoride(in) = fluoride(out)</text>
        <dbReference type="Rhea" id="RHEA:76159"/>
        <dbReference type="ChEBI" id="CHEBI:17051"/>
    </reaction>
    <physiologicalReaction direction="left-to-right" evidence="8">
        <dbReference type="Rhea" id="RHEA:76160"/>
    </physiologicalReaction>
</comment>
<comment type="subcellular location">
    <subcellularLocation>
        <location evidence="2">Cell membrane</location>
        <topology evidence="2">Multi-pass membrane protein</topology>
    </subcellularLocation>
</comment>
<keyword evidence="5 10" id="KW-1133">Transmembrane helix</keyword>
<sequence>MSAQTRPTSNRRPVTSGTLIEDARLRERSSDTELDQEQEMPSSAMVEEERLRKRSSREDEGPLSRSSERVDVTQPEREQERASREEAGKYSQQEEEYPSAEFFPPLSRIATNIYTISYLIFFSFWGTLARLGLHSLTFYPGAPITTGIIWANVGGCVVMGYFAEDKKIFAQEWGHRSHEKATPKHVAEEKAGDVLTDPAAALKTHKAVKKTIPLYIGITTGFCGSFTSFSTYMSDTFLALSNDLKNPNTTYIVHRNDGYSVMSCLAVMLYTVALSLGALYAGAHLSQAISPFTPTIPFKFMRKVLDRVIIFLAFGCWLGAVFLAIWPPDRNSHAARDGKEFWRGRAVFALVFAPLGTLGRFYASLILNPIISSFPLGTFLCNIFGSMVFGMCYDLQHVAGIGAKHVASKAGRNTRILTNCQVLQGVMDGFCGCLTTVSTWVAELQSLQLKYSYRYGITSITAGLCSFIVICGSLKWTKGFAEPVCS</sequence>
<feature type="compositionally biased region" description="Basic and acidic residues" evidence="9">
    <location>
        <begin position="47"/>
        <end position="88"/>
    </location>
</feature>
<accession>A0A167V2A8</accession>
<name>A0A167V2A8_9EURO</name>
<reference evidence="11 12" key="1">
    <citation type="journal article" date="2016" name="Genome Biol. Evol.">
        <title>Divergent and convergent evolution of fungal pathogenicity.</title>
        <authorList>
            <person name="Shang Y."/>
            <person name="Xiao G."/>
            <person name="Zheng P."/>
            <person name="Cen K."/>
            <person name="Zhan S."/>
            <person name="Wang C."/>
        </authorList>
    </citation>
    <scope>NUCLEOTIDE SEQUENCE [LARGE SCALE GENOMIC DNA]</scope>
    <source>
        <strain evidence="11 12">ARSEF 7405</strain>
    </source>
</reference>
<dbReference type="GO" id="GO:0005886">
    <property type="term" value="C:plasma membrane"/>
    <property type="evidence" value="ECO:0007669"/>
    <property type="project" value="UniProtKB-SubCell"/>
</dbReference>
<evidence type="ECO:0000256" key="1">
    <source>
        <dbReference type="ARBA" id="ARBA00002598"/>
    </source>
</evidence>
<feature type="transmembrane region" description="Helical" evidence="10">
    <location>
        <begin position="212"/>
        <end position="233"/>
    </location>
</feature>
<comment type="function">
    <text evidence="1">Fluoride channel required for the rapid expulsion of cytoplasmic fluoride.</text>
</comment>
<feature type="transmembrane region" description="Helical" evidence="10">
    <location>
        <begin position="113"/>
        <end position="132"/>
    </location>
</feature>
<comment type="caution">
    <text evidence="11">The sequence shown here is derived from an EMBL/GenBank/DDBJ whole genome shotgun (WGS) entry which is preliminary data.</text>
</comment>
<feature type="transmembrane region" description="Helical" evidence="10">
    <location>
        <begin position="304"/>
        <end position="326"/>
    </location>
</feature>
<keyword evidence="4 10" id="KW-0812">Transmembrane</keyword>
<feature type="transmembrane region" description="Helical" evidence="10">
    <location>
        <begin position="370"/>
        <end position="389"/>
    </location>
</feature>
<dbReference type="EMBL" id="AZGZ01000042">
    <property type="protein sequence ID" value="KZZ86938.1"/>
    <property type="molecule type" value="Genomic_DNA"/>
</dbReference>
<feature type="transmembrane region" description="Helical" evidence="10">
    <location>
        <begin position="346"/>
        <end position="363"/>
    </location>
</feature>
<dbReference type="InterPro" id="IPR003691">
    <property type="entry name" value="FluC"/>
</dbReference>
<dbReference type="Pfam" id="PF02537">
    <property type="entry name" value="CRCB"/>
    <property type="match status" value="2"/>
</dbReference>
<evidence type="ECO:0000256" key="8">
    <source>
        <dbReference type="ARBA" id="ARBA00035585"/>
    </source>
</evidence>
<evidence type="ECO:0000256" key="9">
    <source>
        <dbReference type="SAM" id="MobiDB-lite"/>
    </source>
</evidence>
<dbReference type="AlphaFoldDB" id="A0A167V2A8"/>
<feature type="compositionally biased region" description="Basic and acidic residues" evidence="9">
    <location>
        <begin position="21"/>
        <end position="31"/>
    </location>
</feature>
<evidence type="ECO:0000313" key="12">
    <source>
        <dbReference type="Proteomes" id="UP000242877"/>
    </source>
</evidence>
<dbReference type="PANTHER" id="PTHR28259">
    <property type="entry name" value="FLUORIDE EXPORT PROTEIN 1-RELATED"/>
    <property type="match status" value="1"/>
</dbReference>
<protein>
    <submittedName>
        <fullName evidence="11">CrcB-like family protein</fullName>
    </submittedName>
</protein>
<feature type="compositionally biased region" description="Polar residues" evidence="9">
    <location>
        <begin position="1"/>
        <end position="18"/>
    </location>
</feature>
<dbReference type="GO" id="GO:1903425">
    <property type="term" value="F:fluoride transmembrane transporter activity"/>
    <property type="evidence" value="ECO:0007669"/>
    <property type="project" value="TreeGrafter"/>
</dbReference>
<evidence type="ECO:0000256" key="3">
    <source>
        <dbReference type="ARBA" id="ARBA00022475"/>
    </source>
</evidence>
<evidence type="ECO:0000256" key="2">
    <source>
        <dbReference type="ARBA" id="ARBA00004651"/>
    </source>
</evidence>
<feature type="transmembrane region" description="Helical" evidence="10">
    <location>
        <begin position="259"/>
        <end position="283"/>
    </location>
</feature>
<evidence type="ECO:0000256" key="6">
    <source>
        <dbReference type="ARBA" id="ARBA00023136"/>
    </source>
</evidence>
<organism evidence="11 12">
    <name type="scientific">Ascosphaera apis ARSEF 7405</name>
    <dbReference type="NCBI Taxonomy" id="392613"/>
    <lineage>
        <taxon>Eukaryota</taxon>
        <taxon>Fungi</taxon>
        <taxon>Dikarya</taxon>
        <taxon>Ascomycota</taxon>
        <taxon>Pezizomycotina</taxon>
        <taxon>Eurotiomycetes</taxon>
        <taxon>Eurotiomycetidae</taxon>
        <taxon>Onygenales</taxon>
        <taxon>Ascosphaeraceae</taxon>
        <taxon>Ascosphaera</taxon>
    </lineage>
</organism>
<evidence type="ECO:0000256" key="7">
    <source>
        <dbReference type="ARBA" id="ARBA00035120"/>
    </source>
</evidence>
<keyword evidence="6 10" id="KW-0472">Membrane</keyword>
<dbReference type="PANTHER" id="PTHR28259:SF1">
    <property type="entry name" value="FLUORIDE EXPORT PROTEIN 1-RELATED"/>
    <property type="match status" value="1"/>
</dbReference>
<feature type="transmembrane region" description="Helical" evidence="10">
    <location>
        <begin position="144"/>
        <end position="163"/>
    </location>
</feature>
<comment type="similarity">
    <text evidence="7">Belongs to the fluoride channel Fluc/FEX (TC 1.A.43) family.</text>
</comment>
<keyword evidence="12" id="KW-1185">Reference proteome</keyword>
<evidence type="ECO:0000256" key="10">
    <source>
        <dbReference type="SAM" id="Phobius"/>
    </source>
</evidence>
<dbReference type="VEuPathDB" id="FungiDB:AAP_06058"/>
<gene>
    <name evidence="11" type="ORF">AAP_06058</name>
</gene>
<dbReference type="OrthoDB" id="409792at2759"/>
<evidence type="ECO:0000313" key="11">
    <source>
        <dbReference type="EMBL" id="KZZ86938.1"/>
    </source>
</evidence>
<proteinExistence type="inferred from homology"/>